<dbReference type="InterPro" id="IPR050300">
    <property type="entry name" value="GDXG_lipolytic_enzyme"/>
</dbReference>
<evidence type="ECO:0000256" key="1">
    <source>
        <dbReference type="ARBA" id="ARBA00022801"/>
    </source>
</evidence>
<dbReference type="Pfam" id="PF07859">
    <property type="entry name" value="Abhydrolase_3"/>
    <property type="match status" value="1"/>
</dbReference>
<dbReference type="GO" id="GO:0016787">
    <property type="term" value="F:hydrolase activity"/>
    <property type="evidence" value="ECO:0007669"/>
    <property type="project" value="UniProtKB-KW"/>
</dbReference>
<dbReference type="AlphaFoldDB" id="A0A7X0CCW3"/>
<name>A0A7X0CCW3_9ACTN</name>
<dbReference type="InterPro" id="IPR029058">
    <property type="entry name" value="AB_hydrolase_fold"/>
</dbReference>
<reference evidence="3 4" key="1">
    <citation type="submission" date="2020-08" db="EMBL/GenBank/DDBJ databases">
        <title>Sequencing the genomes of 1000 actinobacteria strains.</title>
        <authorList>
            <person name="Klenk H.-P."/>
        </authorList>
    </citation>
    <scope>NUCLEOTIDE SEQUENCE [LARGE SCALE GENOMIC DNA]</scope>
    <source>
        <strain evidence="3 4">DSM 45913</strain>
    </source>
</reference>
<organism evidence="3 4">
    <name type="scientific">Nonomuraea muscovyensis</name>
    <dbReference type="NCBI Taxonomy" id="1124761"/>
    <lineage>
        <taxon>Bacteria</taxon>
        <taxon>Bacillati</taxon>
        <taxon>Actinomycetota</taxon>
        <taxon>Actinomycetes</taxon>
        <taxon>Streptosporangiales</taxon>
        <taxon>Streptosporangiaceae</taxon>
        <taxon>Nonomuraea</taxon>
    </lineage>
</organism>
<accession>A0A7X0CCW3</accession>
<dbReference type="PANTHER" id="PTHR48081:SF8">
    <property type="entry name" value="ALPHA_BETA HYDROLASE FOLD-3 DOMAIN-CONTAINING PROTEIN-RELATED"/>
    <property type="match status" value="1"/>
</dbReference>
<evidence type="ECO:0000313" key="3">
    <source>
        <dbReference type="EMBL" id="MBB6351446.1"/>
    </source>
</evidence>
<evidence type="ECO:0000259" key="2">
    <source>
        <dbReference type="Pfam" id="PF07859"/>
    </source>
</evidence>
<dbReference type="InterPro" id="IPR013094">
    <property type="entry name" value="AB_hydrolase_3"/>
</dbReference>
<dbReference type="EMBL" id="JACHJB010000004">
    <property type="protein sequence ID" value="MBB6351446.1"/>
    <property type="molecule type" value="Genomic_DNA"/>
</dbReference>
<dbReference type="SUPFAM" id="SSF53474">
    <property type="entry name" value="alpha/beta-Hydrolases"/>
    <property type="match status" value="1"/>
</dbReference>
<feature type="domain" description="Alpha/beta hydrolase fold-3" evidence="2">
    <location>
        <begin position="80"/>
        <end position="284"/>
    </location>
</feature>
<proteinExistence type="predicted"/>
<dbReference type="Proteomes" id="UP000583800">
    <property type="component" value="Unassembled WGS sequence"/>
</dbReference>
<gene>
    <name evidence="3" type="ORF">FHU36_008029</name>
</gene>
<dbReference type="RefSeq" id="WP_185089200.1">
    <property type="nucleotide sequence ID" value="NZ_JACHJB010000004.1"/>
</dbReference>
<dbReference type="PANTHER" id="PTHR48081">
    <property type="entry name" value="AB HYDROLASE SUPERFAMILY PROTEIN C4A8.06C"/>
    <property type="match status" value="1"/>
</dbReference>
<evidence type="ECO:0000313" key="4">
    <source>
        <dbReference type="Proteomes" id="UP000583800"/>
    </source>
</evidence>
<comment type="caution">
    <text evidence="3">The sequence shown here is derived from an EMBL/GenBank/DDBJ whole genome shotgun (WGS) entry which is preliminary data.</text>
</comment>
<keyword evidence="1" id="KW-0378">Hydrolase</keyword>
<sequence>MPYAFDPELVPYTELIPTVGLDEVIKRDAPPMDPAVLAEIEKVLPSYSAVRAVAVEDRRLPGGVRVRVYRPEAEEPLPALIYLHGGGFVSGDIDFFHVRSLRFADRIPAVVVTVDYRLAPEHPFPAALDDAYATLEWLAGAAGDLGVDPGRIAVGGDSAGGNLSTALALLTRDRGGPPLRFQCLDVPVTDDRLTTPSMLAFTDTPMWNRPMAVLSWRYYLGEAAGATPYAAPIRATDLTGLPPAYVSVCEFDPLRDEGIAYAQRLVQAGVPTELHLYPGTFHGAALVADVAVTRRMNADMVDALRRALRP</sequence>
<dbReference type="Gene3D" id="3.40.50.1820">
    <property type="entry name" value="alpha/beta hydrolase"/>
    <property type="match status" value="1"/>
</dbReference>
<keyword evidence="4" id="KW-1185">Reference proteome</keyword>
<protein>
    <submittedName>
        <fullName evidence="3">Acetyl esterase/lipase</fullName>
    </submittedName>
</protein>